<keyword evidence="2" id="KW-0328">Glycosyltransferase</keyword>
<dbReference type="InterPro" id="IPR029044">
    <property type="entry name" value="Nucleotide-diphossugar_trans"/>
</dbReference>
<keyword evidence="6" id="KW-1185">Reference proteome</keyword>
<dbReference type="Proteomes" id="UP000612808">
    <property type="component" value="Unassembled WGS sequence"/>
</dbReference>
<dbReference type="GO" id="GO:0009247">
    <property type="term" value="P:glycolipid biosynthetic process"/>
    <property type="evidence" value="ECO:0007669"/>
    <property type="project" value="TreeGrafter"/>
</dbReference>
<dbReference type="InterPro" id="IPR001173">
    <property type="entry name" value="Glyco_trans_2-like"/>
</dbReference>
<dbReference type="Pfam" id="PF00535">
    <property type="entry name" value="Glycos_transf_2"/>
    <property type="match status" value="1"/>
</dbReference>
<dbReference type="SUPFAM" id="SSF53448">
    <property type="entry name" value="Nucleotide-diphospho-sugar transferases"/>
    <property type="match status" value="1"/>
</dbReference>
<accession>A0A8J3J7A0</accession>
<feature type="domain" description="Glycosyltransferase 2-like" evidence="4">
    <location>
        <begin position="37"/>
        <end position="206"/>
    </location>
</feature>
<keyword evidence="3" id="KW-0808">Transferase</keyword>
<reference evidence="5" key="1">
    <citation type="submission" date="2021-01" db="EMBL/GenBank/DDBJ databases">
        <title>Whole genome shotgun sequence of Actinocatenispora rupis NBRC 107355.</title>
        <authorList>
            <person name="Komaki H."/>
            <person name="Tamura T."/>
        </authorList>
    </citation>
    <scope>NUCLEOTIDE SEQUENCE</scope>
    <source>
        <strain evidence="5">NBRC 107355</strain>
    </source>
</reference>
<gene>
    <name evidence="5" type="ORF">Aru02nite_42190</name>
</gene>
<protein>
    <submittedName>
        <fullName evidence="5">Dolichyl-phosphate beta-D-mannosyltransferase</fullName>
    </submittedName>
</protein>
<organism evidence="5 6">
    <name type="scientific">Actinocatenispora rupis</name>
    <dbReference type="NCBI Taxonomy" id="519421"/>
    <lineage>
        <taxon>Bacteria</taxon>
        <taxon>Bacillati</taxon>
        <taxon>Actinomycetota</taxon>
        <taxon>Actinomycetes</taxon>
        <taxon>Micromonosporales</taxon>
        <taxon>Micromonosporaceae</taxon>
        <taxon>Actinocatenispora</taxon>
    </lineage>
</organism>
<dbReference type="CDD" id="cd06442">
    <property type="entry name" value="DPM1_like"/>
    <property type="match status" value="1"/>
</dbReference>
<name>A0A8J3J7A0_9ACTN</name>
<comment type="similarity">
    <text evidence="1">Belongs to the glycosyltransferase 2 family.</text>
</comment>
<evidence type="ECO:0000256" key="3">
    <source>
        <dbReference type="ARBA" id="ARBA00022679"/>
    </source>
</evidence>
<dbReference type="EMBL" id="BOMB01000023">
    <property type="protein sequence ID" value="GID13330.1"/>
    <property type="molecule type" value="Genomic_DNA"/>
</dbReference>
<dbReference type="Gene3D" id="3.90.550.10">
    <property type="entry name" value="Spore Coat Polysaccharide Biosynthesis Protein SpsA, Chain A"/>
    <property type="match status" value="1"/>
</dbReference>
<evidence type="ECO:0000256" key="2">
    <source>
        <dbReference type="ARBA" id="ARBA00022676"/>
    </source>
</evidence>
<proteinExistence type="inferred from homology"/>
<dbReference type="PANTHER" id="PTHR43398">
    <property type="entry name" value="DOLICHOL-PHOSPHATE MANNOSYLTRANSFERASE SUBUNIT 1"/>
    <property type="match status" value="1"/>
</dbReference>
<sequence>MASDVVDDQDMSSSDPAIERAARAVELPEPWCDSAVTVVLPTYNEADNLPVITRALLALPLSALRILVVDDNSPDGTGEVAEKLAEELDGRLSVVHRTAKEGLGRAYVDGMTRALDAGADFVVQMDADLSHSPEYLPEMLGTLLATRAGVVIGSRYVTGGVLAEEWGLHRKLLSGWANFYVQRLLSLRIRDVTAGFKLWRASTLRDIDLESVGSNGYSFQVEMNYRTVLRGHKVMEVPIRFEERQRGASKMSFAVQWESALMPLRLRRRRRDLRP</sequence>
<dbReference type="GO" id="GO:0004582">
    <property type="term" value="F:dolichyl-phosphate beta-D-mannosyltransferase activity"/>
    <property type="evidence" value="ECO:0007669"/>
    <property type="project" value="InterPro"/>
</dbReference>
<evidence type="ECO:0000313" key="6">
    <source>
        <dbReference type="Proteomes" id="UP000612808"/>
    </source>
</evidence>
<comment type="caution">
    <text evidence="5">The sequence shown here is derived from an EMBL/GenBank/DDBJ whole genome shotgun (WGS) entry which is preliminary data.</text>
</comment>
<evidence type="ECO:0000259" key="4">
    <source>
        <dbReference type="Pfam" id="PF00535"/>
    </source>
</evidence>
<dbReference type="InterPro" id="IPR039528">
    <property type="entry name" value="DPM1-like"/>
</dbReference>
<evidence type="ECO:0000313" key="5">
    <source>
        <dbReference type="EMBL" id="GID13330.1"/>
    </source>
</evidence>
<dbReference type="GO" id="GO:0016020">
    <property type="term" value="C:membrane"/>
    <property type="evidence" value="ECO:0007669"/>
    <property type="project" value="GOC"/>
</dbReference>
<dbReference type="PANTHER" id="PTHR43398:SF1">
    <property type="entry name" value="DOLICHOL-PHOSPHATE MANNOSYLTRANSFERASE SUBUNIT 1"/>
    <property type="match status" value="1"/>
</dbReference>
<dbReference type="FunFam" id="3.90.550.10:FF:000122">
    <property type="entry name" value="Dolichol-phosphate mannosyltransferase subunit 1"/>
    <property type="match status" value="1"/>
</dbReference>
<evidence type="ECO:0000256" key="1">
    <source>
        <dbReference type="ARBA" id="ARBA00006739"/>
    </source>
</evidence>
<dbReference type="AlphaFoldDB" id="A0A8J3J7A0"/>